<evidence type="ECO:0000313" key="5">
    <source>
        <dbReference type="EMBL" id="WWC09569.1"/>
    </source>
</evidence>
<evidence type="ECO:0000313" key="7">
    <source>
        <dbReference type="Proteomes" id="UP001350972"/>
    </source>
</evidence>
<feature type="signal peptide" evidence="2">
    <location>
        <begin position="1"/>
        <end position="21"/>
    </location>
</feature>
<dbReference type="Proteomes" id="UP000229713">
    <property type="component" value="Unassembled WGS sequence"/>
</dbReference>
<reference evidence="4" key="2">
    <citation type="submission" date="2022-09" db="EMBL/GenBank/DDBJ databases">
        <title>Multidrug resistance Raoultella ornithinolytica Strain MQB_Silv_108.</title>
        <authorList>
            <person name="Quintela-Baluja M."/>
        </authorList>
    </citation>
    <scope>NUCLEOTIDE SEQUENCE</scope>
    <source>
        <strain evidence="4">MQB_Silv_108</strain>
    </source>
</reference>
<gene>
    <name evidence="3" type="ORF">CFY86_12175</name>
    <name evidence="5" type="ORF">LM286_14410</name>
    <name evidence="4" type="ORF">N2J37_15045</name>
</gene>
<evidence type="ECO:0000313" key="4">
    <source>
        <dbReference type="EMBL" id="UXE35891.1"/>
    </source>
</evidence>
<evidence type="ECO:0000313" key="6">
    <source>
        <dbReference type="Proteomes" id="UP000229713"/>
    </source>
</evidence>
<dbReference type="RefSeq" id="WP_004861500.1">
    <property type="nucleotide sequence ID" value="NZ_ABDFAB020000001.1"/>
</dbReference>
<keyword evidence="2" id="KW-0732">Signal</keyword>
<accession>A0A225U4Y8</accession>
<evidence type="ECO:0000256" key="1">
    <source>
        <dbReference type="SAM" id="MobiDB-lite"/>
    </source>
</evidence>
<evidence type="ECO:0000256" key="2">
    <source>
        <dbReference type="SAM" id="SignalP"/>
    </source>
</evidence>
<feature type="region of interest" description="Disordered" evidence="1">
    <location>
        <begin position="20"/>
        <end position="92"/>
    </location>
</feature>
<evidence type="ECO:0000313" key="3">
    <source>
        <dbReference type="EMBL" id="PIK83948.1"/>
    </source>
</evidence>
<sequence>MKKSVLLSAAMSFALSSLAFAADNPPPPPGKAVAGQQHNGHDKNRQQHSGKRPAQGASHNGKQPPKGKPSAQGNKQPSKDGQHNGNPLPPKK</sequence>
<evidence type="ECO:0008006" key="8">
    <source>
        <dbReference type="Google" id="ProtNLM"/>
    </source>
</evidence>
<dbReference type="EMBL" id="CP104450">
    <property type="protein sequence ID" value="UXE35891.1"/>
    <property type="molecule type" value="Genomic_DNA"/>
</dbReference>
<feature type="chain" id="PRO_5044569694" description="Acid shock protein" evidence="2">
    <location>
        <begin position="22"/>
        <end position="92"/>
    </location>
</feature>
<dbReference type="EMBL" id="NKYI01000019">
    <property type="protein sequence ID" value="PIK83948.1"/>
    <property type="molecule type" value="Genomic_DNA"/>
</dbReference>
<proteinExistence type="predicted"/>
<dbReference type="Proteomes" id="UP001064206">
    <property type="component" value="Chromosome"/>
</dbReference>
<reference evidence="3 6" key="1">
    <citation type="submission" date="2017-07" db="EMBL/GenBank/DDBJ databases">
        <title>Raoultella ornithinolytica strain HH3 draft genome.</title>
        <authorList>
            <person name="Duceppe M.-O."/>
            <person name="Huang H."/>
            <person name="Phipps-Todd B."/>
        </authorList>
    </citation>
    <scope>NUCLEOTIDE SEQUENCE [LARGE SCALE GENOMIC DNA]</scope>
    <source>
        <strain evidence="3 6">HH3</strain>
    </source>
</reference>
<dbReference type="Proteomes" id="UP001350972">
    <property type="component" value="Chromosome"/>
</dbReference>
<protein>
    <recommendedName>
        <fullName evidence="8">Acid shock protein</fullName>
    </recommendedName>
</protein>
<organism evidence="3 6">
    <name type="scientific">Raoultella ornithinolytica</name>
    <name type="common">Klebsiella ornithinolytica</name>
    <dbReference type="NCBI Taxonomy" id="54291"/>
    <lineage>
        <taxon>Bacteria</taxon>
        <taxon>Pseudomonadati</taxon>
        <taxon>Pseudomonadota</taxon>
        <taxon>Gammaproteobacteria</taxon>
        <taxon>Enterobacterales</taxon>
        <taxon>Enterobacteriaceae</taxon>
        <taxon>Klebsiella/Raoultella group</taxon>
        <taxon>Raoultella</taxon>
    </lineage>
</organism>
<reference evidence="5 7" key="3">
    <citation type="submission" date="2024-02" db="EMBL/GenBank/DDBJ databases">
        <title>Tn5403 promotes plasmid rearrangements and degradation of the Klebsiella pneumoniae carbapenemase (KPC) transposon Tn4401.</title>
        <authorList>
            <person name="Sheppard A.E."/>
            <person name="Barry K.E."/>
            <person name="Parikh H.I."/>
            <person name="Vegesana K."/>
            <person name="Sebra R."/>
            <person name="George S."/>
            <person name="Sanderson N.D."/>
            <person name="Stoesser N."/>
            <person name="Eyre D.W."/>
            <person name="Crook D.W."/>
            <person name="Walker A.S."/>
            <person name="Mathers A.J."/>
        </authorList>
    </citation>
    <scope>NUCLEOTIDE SEQUENCE [LARGE SCALE GENOMIC DNA]</scope>
    <source>
        <strain evidence="5 7">CAV1921</strain>
    </source>
</reference>
<dbReference type="PaxDb" id="1286170-RORB6_07175"/>
<dbReference type="EMBL" id="CP145163">
    <property type="protein sequence ID" value="WWC09569.1"/>
    <property type="molecule type" value="Genomic_DNA"/>
</dbReference>
<dbReference type="AlphaFoldDB" id="A0A225U4Y8"/>
<keyword evidence="7" id="KW-1185">Reference proteome</keyword>
<name>A0A225U4Y8_RAOOR</name>